<evidence type="ECO:0000256" key="6">
    <source>
        <dbReference type="ARBA" id="ARBA00022989"/>
    </source>
</evidence>
<dbReference type="InterPro" id="IPR000175">
    <property type="entry name" value="Na/ntran_symport"/>
</dbReference>
<dbReference type="EMBL" id="CAJHJT010000023">
    <property type="protein sequence ID" value="CAD7001633.1"/>
    <property type="molecule type" value="Genomic_DNA"/>
</dbReference>
<proteinExistence type="inferred from homology"/>
<feature type="binding site" evidence="8">
    <location>
        <position position="94"/>
    </location>
    <ligand>
        <name>Na(+)</name>
        <dbReference type="ChEBI" id="CHEBI:29101"/>
        <label>1</label>
    </ligand>
</feature>
<dbReference type="GO" id="GO:0005332">
    <property type="term" value="F:gamma-aminobutyric acid:sodium:chloride symporter activity"/>
    <property type="evidence" value="ECO:0007669"/>
    <property type="project" value="TreeGrafter"/>
</dbReference>
<evidence type="ECO:0000256" key="11">
    <source>
        <dbReference type="SAM" id="Phobius"/>
    </source>
</evidence>
<evidence type="ECO:0000256" key="7">
    <source>
        <dbReference type="ARBA" id="ARBA00023136"/>
    </source>
</evidence>
<dbReference type="GO" id="GO:0043005">
    <property type="term" value="C:neuron projection"/>
    <property type="evidence" value="ECO:0007669"/>
    <property type="project" value="TreeGrafter"/>
</dbReference>
<dbReference type="GO" id="GO:0005886">
    <property type="term" value="C:plasma membrane"/>
    <property type="evidence" value="ECO:0007669"/>
    <property type="project" value="TreeGrafter"/>
</dbReference>
<gene>
    <name evidence="12" type="ORF">CCAP1982_LOCUS10127</name>
</gene>
<keyword evidence="6 11" id="KW-1133">Transmembrane helix</keyword>
<keyword evidence="7 11" id="KW-0472">Membrane</keyword>
<dbReference type="GO" id="GO:0046872">
    <property type="term" value="F:metal ion binding"/>
    <property type="evidence" value="ECO:0007669"/>
    <property type="project" value="UniProtKB-KW"/>
</dbReference>
<evidence type="ECO:0000256" key="9">
    <source>
        <dbReference type="PIRSR" id="PIRSR600175-2"/>
    </source>
</evidence>
<dbReference type="Proteomes" id="UP000606786">
    <property type="component" value="Unassembled WGS sequence"/>
</dbReference>
<keyword evidence="5 10" id="KW-0769">Symport</keyword>
<dbReference type="PANTHER" id="PTHR11616">
    <property type="entry name" value="SODIUM/CHLORIDE DEPENDENT TRANSPORTER"/>
    <property type="match status" value="1"/>
</dbReference>
<keyword evidence="8" id="KW-0915">Sodium</keyword>
<feature type="transmembrane region" description="Helical" evidence="11">
    <location>
        <begin position="111"/>
        <end position="132"/>
    </location>
</feature>
<accession>A0A811UX06</accession>
<reference evidence="12" key="1">
    <citation type="submission" date="2020-11" db="EMBL/GenBank/DDBJ databases">
        <authorList>
            <person name="Whitehead M."/>
        </authorList>
    </citation>
    <scope>NUCLEOTIDE SEQUENCE</scope>
    <source>
        <strain evidence="12">EGII</strain>
    </source>
</reference>
<evidence type="ECO:0000256" key="10">
    <source>
        <dbReference type="RuleBase" id="RU003732"/>
    </source>
</evidence>
<keyword evidence="8" id="KW-0479">Metal-binding</keyword>
<dbReference type="PROSITE" id="PS00610">
    <property type="entry name" value="NA_NEUROTRAN_SYMP_1"/>
    <property type="match status" value="1"/>
</dbReference>
<dbReference type="PRINTS" id="PR00176">
    <property type="entry name" value="NANEUSMPORT"/>
</dbReference>
<keyword evidence="3 10" id="KW-0813">Transport</keyword>
<dbReference type="PROSITE" id="PS50267">
    <property type="entry name" value="NA_NEUROTRAN_SYMP_3"/>
    <property type="match status" value="1"/>
</dbReference>
<evidence type="ECO:0000256" key="8">
    <source>
        <dbReference type="PIRSR" id="PIRSR600175-1"/>
    </source>
</evidence>
<organism evidence="12 13">
    <name type="scientific">Ceratitis capitata</name>
    <name type="common">Mediterranean fruit fly</name>
    <name type="synonym">Tephritis capitata</name>
    <dbReference type="NCBI Taxonomy" id="7213"/>
    <lineage>
        <taxon>Eukaryota</taxon>
        <taxon>Metazoa</taxon>
        <taxon>Ecdysozoa</taxon>
        <taxon>Arthropoda</taxon>
        <taxon>Hexapoda</taxon>
        <taxon>Insecta</taxon>
        <taxon>Pterygota</taxon>
        <taxon>Neoptera</taxon>
        <taxon>Endopterygota</taxon>
        <taxon>Diptera</taxon>
        <taxon>Brachycera</taxon>
        <taxon>Muscomorpha</taxon>
        <taxon>Tephritoidea</taxon>
        <taxon>Tephritidae</taxon>
        <taxon>Ceratitis</taxon>
        <taxon>Ceratitis</taxon>
    </lineage>
</organism>
<evidence type="ECO:0000313" key="13">
    <source>
        <dbReference type="Proteomes" id="UP000606786"/>
    </source>
</evidence>
<dbReference type="InterPro" id="IPR037272">
    <property type="entry name" value="SNS_sf"/>
</dbReference>
<evidence type="ECO:0000313" key="12">
    <source>
        <dbReference type="EMBL" id="CAD7001633.1"/>
    </source>
</evidence>
<evidence type="ECO:0000256" key="2">
    <source>
        <dbReference type="ARBA" id="ARBA00006459"/>
    </source>
</evidence>
<comment type="caution">
    <text evidence="12">The sequence shown here is derived from an EMBL/GenBank/DDBJ whole genome shotgun (WGS) entry which is preliminary data.</text>
</comment>
<dbReference type="PANTHER" id="PTHR11616:SF265">
    <property type="entry name" value="TRANSPORTER"/>
    <property type="match status" value="1"/>
</dbReference>
<feature type="binding site" evidence="8">
    <location>
        <position position="89"/>
    </location>
    <ligand>
        <name>Na(+)</name>
        <dbReference type="ChEBI" id="CHEBI:29101"/>
        <label>1</label>
    </ligand>
</feature>
<evidence type="ECO:0000256" key="5">
    <source>
        <dbReference type="ARBA" id="ARBA00022847"/>
    </source>
</evidence>
<dbReference type="AlphaFoldDB" id="A0A811UX06"/>
<evidence type="ECO:0000256" key="1">
    <source>
        <dbReference type="ARBA" id="ARBA00004141"/>
    </source>
</evidence>
<dbReference type="OrthoDB" id="6581954at2759"/>
<comment type="similarity">
    <text evidence="2 10">Belongs to the sodium:neurotransmitter symporter (SNF) (TC 2.A.22) family.</text>
</comment>
<feature type="transmembrane region" description="Helical" evidence="11">
    <location>
        <begin position="81"/>
        <end position="99"/>
    </location>
</feature>
<keyword evidence="4 10" id="KW-0812">Transmembrane</keyword>
<evidence type="ECO:0000256" key="3">
    <source>
        <dbReference type="ARBA" id="ARBA00022448"/>
    </source>
</evidence>
<name>A0A811UX06_CERCA</name>
<keyword evidence="9" id="KW-1015">Disulfide bond</keyword>
<dbReference type="Pfam" id="PF00209">
    <property type="entry name" value="SNF"/>
    <property type="match status" value="1"/>
</dbReference>
<sequence>MANNTDFNIEDDNHGSALRHSGVETIHTQVRKKHVETIEMPKLSNSDSPSSQFLTKLKKEPQQVQMTGLPERGSWSSKLDFILSVVGLAIGLGNVWRFPYLCYKNGGGAFLIPYFMTLILAGIPMFFMELALGQMLTIGGLGVFKIAPIFKGIGYAAAVMSCWMNVYYIVILAWAVFYFFMSMRADVPWRSCNNFWNTVNCVNPYERNDLHCWNKSINGTLKKICSLTVANVSASDLTDPVKEFWERRVLQISDGIEHIGKIRWELAGTLLLVWICVTSVFGRESNGRARLFTSLLYFHMFC</sequence>
<feature type="transmembrane region" description="Helical" evidence="11">
    <location>
        <begin position="153"/>
        <end position="180"/>
    </location>
</feature>
<feature type="disulfide bond" evidence="9">
    <location>
        <begin position="192"/>
        <end position="201"/>
    </location>
</feature>
<keyword evidence="13" id="KW-1185">Reference proteome</keyword>
<comment type="subcellular location">
    <subcellularLocation>
        <location evidence="1">Membrane</location>
        <topology evidence="1">Multi-pass membrane protein</topology>
    </subcellularLocation>
</comment>
<protein>
    <recommendedName>
        <fullName evidence="10">Transporter</fullName>
    </recommendedName>
</protein>
<dbReference type="SUPFAM" id="SSF161070">
    <property type="entry name" value="SNF-like"/>
    <property type="match status" value="1"/>
</dbReference>
<evidence type="ECO:0000256" key="4">
    <source>
        <dbReference type="ARBA" id="ARBA00022692"/>
    </source>
</evidence>
<feature type="binding site" evidence="8">
    <location>
        <position position="87"/>
    </location>
    <ligand>
        <name>Na(+)</name>
        <dbReference type="ChEBI" id="CHEBI:29101"/>
        <label>1</label>
    </ligand>
</feature>